<keyword evidence="5 7" id="KW-1133">Transmembrane helix</keyword>
<feature type="transmembrane region" description="Helical" evidence="7">
    <location>
        <begin position="360"/>
        <end position="381"/>
    </location>
</feature>
<keyword evidence="4 7" id="KW-0812">Transmembrane</keyword>
<feature type="transmembrane region" description="Helical" evidence="7">
    <location>
        <begin position="1017"/>
        <end position="1041"/>
    </location>
</feature>
<evidence type="ECO:0000256" key="6">
    <source>
        <dbReference type="ARBA" id="ARBA00023136"/>
    </source>
</evidence>
<protein>
    <submittedName>
        <fullName evidence="8">Efflux RND transporter permease subunit</fullName>
    </submittedName>
</protein>
<sequence>MNISGPFIRRPVGTLLLTIGLMLAGVAAFFNLPVAPLPAVDFPTIMVQANLPGASPSTMASSVAAPLERHLGTIAGVNEMTSRSGVGSTQITLQFDLSRNIDGAARDVQAAINASRADLPATLKANPSYRKANPAEAPVLILALTSDTRSPSEIYDAVSNVVQQKLLQVQGVGNVELGGAALPSVRIEVNPLALSRAGIALEDVRTALQSESANRPRGVLDTGNGSFQVYSNQAGRHAADYRDTVIAWRNGAAVRLSDIATVIDGPEDIRTIGLFNGKRAVPILISRQPGANIVETVDALKAQLPALQAALPPDIHLSIGSDRTATIRASLHEVEVTLLIATLLVVLVVGLFLQSWRATLIPAAAVIASLLGTLGVMYLAGFSLDNLSLMALTVATGFVVDDAIVVVENISRHVEEGMAPIPAALRGAREVGFTVMSISVSLVAVFVPLIFMGGLVGRLFREFALTMSVAVAISLVVSLTTTPMLAARLLDGQESQSWIMRKARRAVEWSEARYARNLDWALAHRGLVMLVLLLTVALNIWLIAIAPKGFFPQQDTGGLMGGVRADQSISFADLQDKLTRITRIVKSDPAVDTVVSFAGGSRAGGGFLFATLKDRSQRPPATEVIGRLRPKLARVRGVSLFLNPVQDLQAGGRQTNSTYQYVLKADHADVLQAAGQKLVDALKTHPDLITDVDIDQQDAGADAFVEVDRDAAARLGIPMQTVDATLYDAFGQRQVANIYSGLNQYHVVMEADRQFNGSPEALNNIYLPVAGTISSASSTANLTGSGGAAAGGSLVASGSAVSTTARTMTPLSAIARWNTGSTDASVSHSDGEPSATISFNLPQGVSLGQASALIAQVQASLALPATVHGEFGGTAKVFAQSTSSMPLLIVAALVAIYIVLGILYESAIHPLTALSTIPSAGVGAMIALIASGGQFDIIALIGIILLIGIVKKNAIMIIDFALEAERNEGLSPVEAVREACLKRFRPILMTTLAAALGALPLAIGFGDGAELRRPLGIAIFGGLVASQVLTLMTTPVVYLALDRFRSRRRRRAAPPPPVQGVPA</sequence>
<dbReference type="Gene3D" id="3.30.70.1320">
    <property type="entry name" value="Multidrug efflux transporter AcrB pore domain like"/>
    <property type="match status" value="1"/>
</dbReference>
<keyword evidence="2" id="KW-1003">Cell membrane</keyword>
<dbReference type="PANTHER" id="PTHR32063:SF34">
    <property type="entry name" value="MULTIDRUG RESISTANCE PROTEIN MDTC"/>
    <property type="match status" value="1"/>
</dbReference>
<evidence type="ECO:0000256" key="2">
    <source>
        <dbReference type="ARBA" id="ARBA00022475"/>
    </source>
</evidence>
<dbReference type="Gene3D" id="3.30.70.1440">
    <property type="entry name" value="Multidrug efflux transporter AcrB pore domain"/>
    <property type="match status" value="2"/>
</dbReference>
<evidence type="ECO:0000313" key="8">
    <source>
        <dbReference type="EMBL" id="MFC3673590.1"/>
    </source>
</evidence>
<keyword evidence="1" id="KW-0813">Transport</keyword>
<reference evidence="9" key="1">
    <citation type="journal article" date="2019" name="Int. J. Syst. Evol. Microbiol.">
        <title>The Global Catalogue of Microorganisms (GCM) 10K type strain sequencing project: providing services to taxonomists for standard genome sequencing and annotation.</title>
        <authorList>
            <consortium name="The Broad Institute Genomics Platform"/>
            <consortium name="The Broad Institute Genome Sequencing Center for Infectious Disease"/>
            <person name="Wu L."/>
            <person name="Ma J."/>
        </authorList>
    </citation>
    <scope>NUCLEOTIDE SEQUENCE [LARGE SCALE GENOMIC DNA]</scope>
    <source>
        <strain evidence="9">KCTC 42224</strain>
    </source>
</reference>
<evidence type="ECO:0000256" key="4">
    <source>
        <dbReference type="ARBA" id="ARBA00022692"/>
    </source>
</evidence>
<feature type="transmembrane region" description="Helical" evidence="7">
    <location>
        <begin position="987"/>
        <end position="1005"/>
    </location>
</feature>
<feature type="transmembrane region" description="Helical" evidence="7">
    <location>
        <begin position="937"/>
        <end position="962"/>
    </location>
</feature>
<dbReference type="PANTHER" id="PTHR32063">
    <property type="match status" value="1"/>
</dbReference>
<keyword evidence="3" id="KW-0997">Cell inner membrane</keyword>
<feature type="transmembrane region" description="Helical" evidence="7">
    <location>
        <begin position="526"/>
        <end position="546"/>
    </location>
</feature>
<evidence type="ECO:0000256" key="7">
    <source>
        <dbReference type="SAM" id="Phobius"/>
    </source>
</evidence>
<dbReference type="Gene3D" id="3.30.70.1430">
    <property type="entry name" value="Multidrug efflux transporter AcrB pore domain"/>
    <property type="match status" value="2"/>
</dbReference>
<dbReference type="SUPFAM" id="SSF82714">
    <property type="entry name" value="Multidrug efflux transporter AcrB TolC docking domain, DN and DC subdomains"/>
    <property type="match status" value="2"/>
</dbReference>
<feature type="transmembrane region" description="Helical" evidence="7">
    <location>
        <begin position="336"/>
        <end position="353"/>
    </location>
</feature>
<proteinExistence type="predicted"/>
<dbReference type="InterPro" id="IPR027463">
    <property type="entry name" value="AcrB_DN_DC_subdom"/>
</dbReference>
<evidence type="ECO:0000256" key="5">
    <source>
        <dbReference type="ARBA" id="ARBA00022989"/>
    </source>
</evidence>
<organism evidence="8 9">
    <name type="scientific">Novosphingobium pokkalii</name>
    <dbReference type="NCBI Taxonomy" id="1770194"/>
    <lineage>
        <taxon>Bacteria</taxon>
        <taxon>Pseudomonadati</taxon>
        <taxon>Pseudomonadota</taxon>
        <taxon>Alphaproteobacteria</taxon>
        <taxon>Sphingomonadales</taxon>
        <taxon>Sphingomonadaceae</taxon>
        <taxon>Novosphingobium</taxon>
    </lineage>
</organism>
<keyword evidence="6 7" id="KW-0472">Membrane</keyword>
<dbReference type="EMBL" id="JBHRYE010000049">
    <property type="protein sequence ID" value="MFC3673590.1"/>
    <property type="molecule type" value="Genomic_DNA"/>
</dbReference>
<dbReference type="Gene3D" id="3.30.2090.10">
    <property type="entry name" value="Multidrug efflux transporter AcrB TolC docking domain, DN and DC subdomains"/>
    <property type="match status" value="3"/>
</dbReference>
<feature type="transmembrane region" description="Helical" evidence="7">
    <location>
        <begin position="463"/>
        <end position="490"/>
    </location>
</feature>
<keyword evidence="9" id="KW-1185">Reference proteome</keyword>
<evidence type="ECO:0000256" key="1">
    <source>
        <dbReference type="ARBA" id="ARBA00022448"/>
    </source>
</evidence>
<dbReference type="Gene3D" id="1.20.1640.10">
    <property type="entry name" value="Multidrug efflux transporter AcrB transmembrane domain"/>
    <property type="match status" value="3"/>
</dbReference>
<dbReference type="Proteomes" id="UP001595683">
    <property type="component" value="Unassembled WGS sequence"/>
</dbReference>
<dbReference type="InterPro" id="IPR001036">
    <property type="entry name" value="Acrflvin-R"/>
</dbReference>
<feature type="transmembrane region" description="Helical" evidence="7">
    <location>
        <begin position="885"/>
        <end position="904"/>
    </location>
</feature>
<accession>A0ABV7V866</accession>
<dbReference type="SUPFAM" id="SSF82693">
    <property type="entry name" value="Multidrug efflux transporter AcrB pore domain, PN1, PN2, PC1 and PC2 subdomains"/>
    <property type="match status" value="3"/>
</dbReference>
<feature type="transmembrane region" description="Helical" evidence="7">
    <location>
        <begin position="431"/>
        <end position="451"/>
    </location>
</feature>
<name>A0ABV7V866_9SPHN</name>
<dbReference type="SUPFAM" id="SSF82866">
    <property type="entry name" value="Multidrug efflux transporter AcrB transmembrane domain"/>
    <property type="match status" value="2"/>
</dbReference>
<evidence type="ECO:0000256" key="3">
    <source>
        <dbReference type="ARBA" id="ARBA00022519"/>
    </source>
</evidence>
<gene>
    <name evidence="8" type="ORF">ACFOOT_19385</name>
</gene>
<dbReference type="Pfam" id="PF00873">
    <property type="entry name" value="ACR_tran"/>
    <property type="match status" value="1"/>
</dbReference>
<dbReference type="PRINTS" id="PR00702">
    <property type="entry name" value="ACRIFLAVINRP"/>
</dbReference>
<dbReference type="RefSeq" id="WP_191324857.1">
    <property type="nucleotide sequence ID" value="NZ_BMZP01000012.1"/>
</dbReference>
<evidence type="ECO:0000313" key="9">
    <source>
        <dbReference type="Proteomes" id="UP001595683"/>
    </source>
</evidence>
<comment type="caution">
    <text evidence="8">The sequence shown here is derived from an EMBL/GenBank/DDBJ whole genome shotgun (WGS) entry which is preliminary data.</text>
</comment>